<name>A0A7R9YS21_9CHLO</name>
<evidence type="ECO:0000256" key="1">
    <source>
        <dbReference type="ARBA" id="ARBA00009176"/>
    </source>
</evidence>
<protein>
    <recommendedName>
        <fullName evidence="5">Inosine/uridine-preferring nucleoside hydrolase domain-containing protein</fullName>
    </recommendedName>
</protein>
<keyword evidence="3" id="KW-0326">Glycosidase</keyword>
<dbReference type="InterPro" id="IPR015910">
    <property type="entry name" value="I/U_nuclsd_hydro_CS"/>
</dbReference>
<dbReference type="GO" id="GO:0008477">
    <property type="term" value="F:purine nucleosidase activity"/>
    <property type="evidence" value="ECO:0007669"/>
    <property type="project" value="TreeGrafter"/>
</dbReference>
<feature type="compositionally biased region" description="Low complexity" evidence="4">
    <location>
        <begin position="387"/>
        <end position="408"/>
    </location>
</feature>
<feature type="region of interest" description="Disordered" evidence="4">
    <location>
        <begin position="386"/>
        <end position="408"/>
    </location>
</feature>
<dbReference type="EMBL" id="HBEC01006015">
    <property type="protein sequence ID" value="CAD8282684.1"/>
    <property type="molecule type" value="Transcribed_RNA"/>
</dbReference>
<accession>A0A7R9YS21</accession>
<dbReference type="GO" id="GO:0006152">
    <property type="term" value="P:purine nucleoside catabolic process"/>
    <property type="evidence" value="ECO:0007669"/>
    <property type="project" value="TreeGrafter"/>
</dbReference>
<proteinExistence type="inferred from homology"/>
<dbReference type="SUPFAM" id="SSF53590">
    <property type="entry name" value="Nucleoside hydrolase"/>
    <property type="match status" value="1"/>
</dbReference>
<dbReference type="PANTHER" id="PTHR12304:SF59">
    <property type="entry name" value="INOSINE-URIDINE PREFERRING NUCLEOSIDE HYDROLASE FAMILY PROTEIN"/>
    <property type="match status" value="1"/>
</dbReference>
<dbReference type="PANTHER" id="PTHR12304">
    <property type="entry name" value="INOSINE-URIDINE PREFERRING NUCLEOSIDE HYDROLASE"/>
    <property type="match status" value="1"/>
</dbReference>
<dbReference type="InterPro" id="IPR001910">
    <property type="entry name" value="Inosine/uridine_hydrolase_dom"/>
</dbReference>
<sequence>MAPEAVADGRVPMWLDCDPGHDDAIAIILAGHSPNVELLGISTVAGNQTVTKCTRNALDVLSAASLTGISVVEGQAKPLMRSSAILCPEIHGVSGLDSPDHLPLLPSSNTKPLPGKAPVIMFEAIHAAWQRMGGGLGRVRLVCTGSLSNAALLLLLYPEVVDYVEMVVMGGCLGIGNTHPVAEFNIQTDPEAAKIVFESGAPLTMVGLEVTHLVLATPGVICAVATGAEAAERAVVAGDAALYPDDSAPTATTRGAGVHAAVAARTAAEDAAAAAYPASAFRAFVARLLVFFAETYRRVFEFQHPPVHDPLTVAYVMHPELFRTMLMRVDVETTSTLCAGQTVCDRWGQSPLPPNCNVALSVDVPAFWGLVLDAVRRADAVSPLNATPPAKAPRALPAAAADCPPNEH</sequence>
<keyword evidence="2" id="KW-0378">Hydrolase</keyword>
<dbReference type="GO" id="GO:0005829">
    <property type="term" value="C:cytosol"/>
    <property type="evidence" value="ECO:0007669"/>
    <property type="project" value="TreeGrafter"/>
</dbReference>
<evidence type="ECO:0000313" key="6">
    <source>
        <dbReference type="EMBL" id="CAD8282684.1"/>
    </source>
</evidence>
<dbReference type="Gene3D" id="3.90.245.10">
    <property type="entry name" value="Ribonucleoside hydrolase-like"/>
    <property type="match status" value="1"/>
</dbReference>
<comment type="similarity">
    <text evidence="1">Belongs to the IUNH family.</text>
</comment>
<dbReference type="AlphaFoldDB" id="A0A7R9YS21"/>
<evidence type="ECO:0000256" key="2">
    <source>
        <dbReference type="ARBA" id="ARBA00022801"/>
    </source>
</evidence>
<dbReference type="PROSITE" id="PS01247">
    <property type="entry name" value="IUNH"/>
    <property type="match status" value="1"/>
</dbReference>
<feature type="domain" description="Inosine/uridine-preferring nucleoside hydrolase" evidence="5">
    <location>
        <begin position="13"/>
        <end position="368"/>
    </location>
</feature>
<evidence type="ECO:0000256" key="4">
    <source>
        <dbReference type="SAM" id="MobiDB-lite"/>
    </source>
</evidence>
<dbReference type="CDD" id="cd02651">
    <property type="entry name" value="nuc_hydro_IU_UC_XIUA"/>
    <property type="match status" value="1"/>
</dbReference>
<gene>
    <name evidence="6" type="ORF">CEUR00632_LOCUS2719</name>
</gene>
<dbReference type="Pfam" id="PF01156">
    <property type="entry name" value="IU_nuc_hydro"/>
    <property type="match status" value="1"/>
</dbReference>
<reference evidence="6" key="1">
    <citation type="submission" date="2021-01" db="EMBL/GenBank/DDBJ databases">
        <authorList>
            <person name="Corre E."/>
            <person name="Pelletier E."/>
            <person name="Niang G."/>
            <person name="Scheremetjew M."/>
            <person name="Finn R."/>
            <person name="Kale V."/>
            <person name="Holt S."/>
            <person name="Cochrane G."/>
            <person name="Meng A."/>
            <person name="Brown T."/>
            <person name="Cohen L."/>
        </authorList>
    </citation>
    <scope>NUCLEOTIDE SEQUENCE</scope>
    <source>
        <strain evidence="6">CCMP219</strain>
    </source>
</reference>
<organism evidence="6">
    <name type="scientific">Chlamydomonas euryale</name>
    <dbReference type="NCBI Taxonomy" id="1486919"/>
    <lineage>
        <taxon>Eukaryota</taxon>
        <taxon>Viridiplantae</taxon>
        <taxon>Chlorophyta</taxon>
        <taxon>core chlorophytes</taxon>
        <taxon>Chlorophyceae</taxon>
        <taxon>CS clade</taxon>
        <taxon>Chlamydomonadales</taxon>
        <taxon>Chlamydomonadaceae</taxon>
        <taxon>Chlamydomonas</taxon>
    </lineage>
</organism>
<dbReference type="GO" id="GO:0045437">
    <property type="term" value="F:uridine nucleosidase activity"/>
    <property type="evidence" value="ECO:0007669"/>
    <property type="project" value="UniProtKB-ARBA"/>
</dbReference>
<evidence type="ECO:0000256" key="3">
    <source>
        <dbReference type="ARBA" id="ARBA00023295"/>
    </source>
</evidence>
<evidence type="ECO:0000259" key="5">
    <source>
        <dbReference type="Pfam" id="PF01156"/>
    </source>
</evidence>
<dbReference type="InterPro" id="IPR036452">
    <property type="entry name" value="Ribo_hydro-like"/>
</dbReference>
<dbReference type="InterPro" id="IPR023186">
    <property type="entry name" value="IUNH"/>
</dbReference>